<proteinExistence type="predicted"/>
<accession>A0ABW3J1P6</accession>
<dbReference type="EMBL" id="JBHTIZ010000021">
    <property type="protein sequence ID" value="MFD0984360.1"/>
    <property type="molecule type" value="Genomic_DNA"/>
</dbReference>
<dbReference type="RefSeq" id="WP_379753193.1">
    <property type="nucleotide sequence ID" value="NZ_JBHSYB010000006.1"/>
</dbReference>
<gene>
    <name evidence="1" type="ORF">ACFQ0S_07705</name>
</gene>
<organism evidence="1 2">
    <name type="scientific">Flavobacterium myungsuense</name>
    <dbReference type="NCBI Taxonomy" id="651823"/>
    <lineage>
        <taxon>Bacteria</taxon>
        <taxon>Pseudomonadati</taxon>
        <taxon>Bacteroidota</taxon>
        <taxon>Flavobacteriia</taxon>
        <taxon>Flavobacteriales</taxon>
        <taxon>Flavobacteriaceae</taxon>
        <taxon>Flavobacterium</taxon>
    </lineage>
</organism>
<evidence type="ECO:0008006" key="3">
    <source>
        <dbReference type="Google" id="ProtNLM"/>
    </source>
</evidence>
<evidence type="ECO:0000313" key="1">
    <source>
        <dbReference type="EMBL" id="MFD0984360.1"/>
    </source>
</evidence>
<evidence type="ECO:0000313" key="2">
    <source>
        <dbReference type="Proteomes" id="UP001597051"/>
    </source>
</evidence>
<protein>
    <recommendedName>
        <fullName evidence="3">Peptidase M56 domain-containing protein</fullName>
    </recommendedName>
</protein>
<comment type="caution">
    <text evidence="1">The sequence shown here is derived from an EMBL/GenBank/DDBJ whole genome shotgun (WGS) entry which is preliminary data.</text>
</comment>
<sequence length="108" mass="13436">MLIIISKFLIPKGFRAMTIFPFIVIRKDLDAKNLVLINHEKIHLRQQLELLFLPFYFIYMLDYFLKTVRYKDKKIAYRNIIFEREAYSNESDMNYLKKRAFWNWRKYL</sequence>
<reference evidence="2" key="1">
    <citation type="journal article" date="2019" name="Int. J. Syst. Evol. Microbiol.">
        <title>The Global Catalogue of Microorganisms (GCM) 10K type strain sequencing project: providing services to taxonomists for standard genome sequencing and annotation.</title>
        <authorList>
            <consortium name="The Broad Institute Genomics Platform"/>
            <consortium name="The Broad Institute Genome Sequencing Center for Infectious Disease"/>
            <person name="Wu L."/>
            <person name="Ma J."/>
        </authorList>
    </citation>
    <scope>NUCLEOTIDE SEQUENCE [LARGE SCALE GENOMIC DNA]</scope>
    <source>
        <strain evidence="2">CECT 7649</strain>
    </source>
</reference>
<keyword evidence="2" id="KW-1185">Reference proteome</keyword>
<name>A0ABW3J1P6_9FLAO</name>
<dbReference type="Proteomes" id="UP001597051">
    <property type="component" value="Unassembled WGS sequence"/>
</dbReference>